<name>A0ABN0Y204_9ACTN</name>
<keyword evidence="3" id="KW-1185">Reference proteome</keyword>
<feature type="domain" description="HTH cro/C1-type" evidence="1">
    <location>
        <begin position="22"/>
        <end position="65"/>
    </location>
</feature>
<accession>A0ABN0Y204</accession>
<dbReference type="PROSITE" id="PS50943">
    <property type="entry name" value="HTH_CROC1"/>
    <property type="match status" value="1"/>
</dbReference>
<evidence type="ECO:0000259" key="1">
    <source>
        <dbReference type="PROSITE" id="PS50943"/>
    </source>
</evidence>
<dbReference type="RefSeq" id="WP_344124137.1">
    <property type="nucleotide sequence ID" value="NZ_BAAABW010000040.1"/>
</dbReference>
<gene>
    <name evidence="2" type="ORF">GCM10010319_68070</name>
</gene>
<dbReference type="InterPro" id="IPR010982">
    <property type="entry name" value="Lambda_DNA-bd_dom_sf"/>
</dbReference>
<dbReference type="CDD" id="cd00093">
    <property type="entry name" value="HTH_XRE"/>
    <property type="match status" value="1"/>
</dbReference>
<proteinExistence type="predicted"/>
<sequence>MTQWADFSTGERIKFLRGREVTQEGLAEKSGLSVGTIRKVEQGGNVQIGSLLKISAALGVDVSVILGQQAPRRSMEVEERSALRAVSAAVHDSALGLLAPAEPGPLADMQAAVRRADAAFWSGRYVELGALLSTLLLEARGLFNVADGSEREQAAGVLADAYLTAATMANVLGSRDLGYAAITQGHQIAQQVGDELRVAHLSAVLAWICLRDSHTAKAVQIASQAAQGIELRMSDHDPDRLSVYGQLVTNAAVAASRGGADADTAKEYLSQAHAVAARIGAEHARGGHGQPFGPVYITTQALSVNVALGDVARAVRLIEGNHANLASALPLSTHARYRLDVSLTRTETRQWDRAAEELGQVCEMAPNWVRHQALPGVIVGRLADVSVTKVRDLARAAGVPLGVR</sequence>
<comment type="caution">
    <text evidence="2">The sequence shown here is derived from an EMBL/GenBank/DDBJ whole genome shotgun (WGS) entry which is preliminary data.</text>
</comment>
<dbReference type="EMBL" id="BAAABW010000040">
    <property type="protein sequence ID" value="GAA0379916.1"/>
    <property type="molecule type" value="Genomic_DNA"/>
</dbReference>
<dbReference type="Gene3D" id="1.10.260.40">
    <property type="entry name" value="lambda repressor-like DNA-binding domains"/>
    <property type="match status" value="1"/>
</dbReference>
<dbReference type="Proteomes" id="UP001500063">
    <property type="component" value="Unassembled WGS sequence"/>
</dbReference>
<dbReference type="Pfam" id="PF01381">
    <property type="entry name" value="HTH_3"/>
    <property type="match status" value="1"/>
</dbReference>
<dbReference type="InterPro" id="IPR001387">
    <property type="entry name" value="Cro/C1-type_HTH"/>
</dbReference>
<reference evidence="2 3" key="1">
    <citation type="journal article" date="2019" name="Int. J. Syst. Evol. Microbiol.">
        <title>The Global Catalogue of Microorganisms (GCM) 10K type strain sequencing project: providing services to taxonomists for standard genome sequencing and annotation.</title>
        <authorList>
            <consortium name="The Broad Institute Genomics Platform"/>
            <consortium name="The Broad Institute Genome Sequencing Center for Infectious Disease"/>
            <person name="Wu L."/>
            <person name="Ma J."/>
        </authorList>
    </citation>
    <scope>NUCLEOTIDE SEQUENCE [LARGE SCALE GENOMIC DNA]</scope>
    <source>
        <strain evidence="2 3">JCM 4565</strain>
    </source>
</reference>
<protein>
    <recommendedName>
        <fullName evidence="1">HTH cro/C1-type domain-containing protein</fullName>
    </recommendedName>
</protein>
<evidence type="ECO:0000313" key="2">
    <source>
        <dbReference type="EMBL" id="GAA0379916.1"/>
    </source>
</evidence>
<organism evidence="2 3">
    <name type="scientific">Streptomyces blastmyceticus</name>
    <dbReference type="NCBI Taxonomy" id="68180"/>
    <lineage>
        <taxon>Bacteria</taxon>
        <taxon>Bacillati</taxon>
        <taxon>Actinomycetota</taxon>
        <taxon>Actinomycetes</taxon>
        <taxon>Kitasatosporales</taxon>
        <taxon>Streptomycetaceae</taxon>
        <taxon>Streptomyces</taxon>
    </lineage>
</organism>
<dbReference type="SUPFAM" id="SSF47413">
    <property type="entry name" value="lambda repressor-like DNA-binding domains"/>
    <property type="match status" value="1"/>
</dbReference>
<evidence type="ECO:0000313" key="3">
    <source>
        <dbReference type="Proteomes" id="UP001500063"/>
    </source>
</evidence>
<dbReference type="SMART" id="SM00530">
    <property type="entry name" value="HTH_XRE"/>
    <property type="match status" value="1"/>
</dbReference>